<evidence type="ECO:0000256" key="9">
    <source>
        <dbReference type="ARBA" id="ARBA00023235"/>
    </source>
</evidence>
<dbReference type="SMART" id="SM00436">
    <property type="entry name" value="TOP1Bc"/>
    <property type="match status" value="1"/>
</dbReference>
<keyword evidence="8 10" id="KW-0238">DNA-binding</keyword>
<dbReference type="InterPro" id="IPR000380">
    <property type="entry name" value="Topo_IA"/>
</dbReference>
<feature type="site" description="Interaction with DNA" evidence="10">
    <location>
        <position position="172"/>
    </location>
</feature>
<keyword evidence="3" id="KW-0479">Metal-binding</keyword>
<evidence type="ECO:0000256" key="10">
    <source>
        <dbReference type="HAMAP-Rule" id="MF_00952"/>
    </source>
</evidence>
<dbReference type="InterPro" id="IPR013826">
    <property type="entry name" value="Topo_IA_cen_sub3"/>
</dbReference>
<dbReference type="Pfam" id="PF01131">
    <property type="entry name" value="Topoisom_bac"/>
    <property type="match status" value="1"/>
</dbReference>
<keyword evidence="5" id="KW-0862">Zinc</keyword>
<dbReference type="GO" id="GO:0005694">
    <property type="term" value="C:chromosome"/>
    <property type="evidence" value="ECO:0007669"/>
    <property type="project" value="InterPro"/>
</dbReference>
<name>E3GXE9_METFV</name>
<dbReference type="SMART" id="SM00493">
    <property type="entry name" value="TOPRIM"/>
    <property type="match status" value="1"/>
</dbReference>
<keyword evidence="4" id="KW-0863">Zinc-finger</keyword>
<evidence type="ECO:0000256" key="7">
    <source>
        <dbReference type="ARBA" id="ARBA00023029"/>
    </source>
</evidence>
<dbReference type="SUPFAM" id="SSF56712">
    <property type="entry name" value="Prokaryotic type I DNA topoisomerase"/>
    <property type="match status" value="1"/>
</dbReference>
<sequence length="705" mass="81329">MTLVNEVIICEKPQAAEKIANSLSSSTKKKKYKNVPYWEIKKTDKKILVVPAVGHLYTLAPSNKKKDYFFDLEWTPVYLVDKKRKYIKNYIDAIKKLGKKADRYIHACDYDIEGTLIGYNVLRYCIGKKSLKKSLRMKFSTLTKRDIRKAYENLTSIDYGQVNGGITRHFLDFLFGVNISRALMNSIQNSTKKFVKLSAGRVQTPTLSILVDREREIKKFKPKTYWVIEAKTKFFTAKFKEQKIFDKNKALKIVKECKNKNAIVKSVKITKRYRNPPVPFDLTTLQSEAYRLFGFSPRKTQSLAQNLYLGGYISYPRTSSQKLPPSIDYEKIFEGLSKNPKFERYISKLSKPFKPYEGKKTDEAHPAIHPTGVMPKNLNEDESKLYELIVHRFIAVFADKAKIANLRGVLSINDYEFIFNKQKIIKEGWMSFYPYTSVKNEEFPEIKEGDKLKIEKIIKEEKKTKPPARYTAASLIKEMEVRGLGTKSTRAEIISALYDRKYIEGRKIKVKPLGIKIINILKKYCKKITSEKLTREFEKKIKRIIKGEINKENVITEAKNEVKDILNSIEDKQKEIGEELYNAYKKSKIIGKCKCGGNLIIRYSQKYKKRFVGCSNYPACKVTYSLPKNAIILESKCKRCGLPLISYGNPRRVACLNPKCGKKIDEEKIVGKCPKCGNDLIIKSGRYGKFVGCKGFPKCKYVRSI</sequence>
<keyword evidence="7 10" id="KW-0799">Topoisomerase</keyword>
<comment type="function">
    <text evidence="10">Releases the supercoiling and torsional tension of DNA, which is introduced during the DNA replication and transcription, by transiently cleaving and rejoining one strand of the DNA duplex. Introduces a single-strand break via transesterification at a target site in duplex DNA. The scissile phosphodiester is attacked by the catalytic tyrosine of the enzyme, resulting in the formation of a DNA-(5'-phosphotyrosyl)-enzyme intermediate and the expulsion of a 3'-OH DNA strand. The free DNA strand then undergoes passage around the unbroken strand, thus removing DNA supercoils. Finally, in the religation step, the DNA 3'-OH attacks the covalent intermediate to expel the active-site tyrosine and restore the DNA phosphodiester backbone.</text>
</comment>
<dbReference type="GO" id="GO:0003677">
    <property type="term" value="F:DNA binding"/>
    <property type="evidence" value="ECO:0007669"/>
    <property type="project" value="UniProtKB-KW"/>
</dbReference>
<comment type="catalytic activity">
    <reaction evidence="1 10">
        <text>ATP-independent breakage of single-stranded DNA, followed by passage and rejoining.</text>
        <dbReference type="EC" id="5.6.2.1"/>
    </reaction>
</comment>
<evidence type="ECO:0000256" key="6">
    <source>
        <dbReference type="ARBA" id="ARBA00022842"/>
    </source>
</evidence>
<evidence type="ECO:0000259" key="12">
    <source>
        <dbReference type="PROSITE" id="PS52039"/>
    </source>
</evidence>
<feature type="site" description="Interaction with DNA" evidence="10">
    <location>
        <position position="317"/>
    </location>
</feature>
<organism evidence="13 14">
    <name type="scientific">Methanothermus fervidus (strain ATCC 43054 / DSM 2088 / JCM 10308 / V24 S)</name>
    <dbReference type="NCBI Taxonomy" id="523846"/>
    <lineage>
        <taxon>Archaea</taxon>
        <taxon>Methanobacteriati</taxon>
        <taxon>Methanobacteriota</taxon>
        <taxon>Methanomada group</taxon>
        <taxon>Methanobacteria</taxon>
        <taxon>Methanobacteriales</taxon>
        <taxon>Methanothermaceae</taxon>
        <taxon>Methanothermus</taxon>
    </lineage>
</organism>
<evidence type="ECO:0000313" key="13">
    <source>
        <dbReference type="EMBL" id="ADP76981.1"/>
    </source>
</evidence>
<reference evidence="13 14" key="1">
    <citation type="journal article" date="2010" name="Stand. Genomic Sci.">
        <title>Complete genome sequence of Methanothermus fervidus type strain (V24S).</title>
        <authorList>
            <person name="Anderson I."/>
            <person name="Djao O.D."/>
            <person name="Misra M."/>
            <person name="Chertkov O."/>
            <person name="Nolan M."/>
            <person name="Lucas S."/>
            <person name="Lapidus A."/>
            <person name="Del Rio T.G."/>
            <person name="Tice H."/>
            <person name="Cheng J.F."/>
            <person name="Tapia R."/>
            <person name="Han C."/>
            <person name="Goodwin L."/>
            <person name="Pitluck S."/>
            <person name="Liolios K."/>
            <person name="Ivanova N."/>
            <person name="Mavromatis K."/>
            <person name="Mikhailova N."/>
            <person name="Pati A."/>
            <person name="Brambilla E."/>
            <person name="Chen A."/>
            <person name="Palaniappan K."/>
            <person name="Land M."/>
            <person name="Hauser L."/>
            <person name="Chang Y.J."/>
            <person name="Jeffries C.D."/>
            <person name="Sikorski J."/>
            <person name="Spring S."/>
            <person name="Rohde M."/>
            <person name="Eichinger K."/>
            <person name="Huber H."/>
            <person name="Wirth R."/>
            <person name="Goker M."/>
            <person name="Detter J.C."/>
            <person name="Woyke T."/>
            <person name="Bristow J."/>
            <person name="Eisen J.A."/>
            <person name="Markowitz V."/>
            <person name="Hugenholtz P."/>
            <person name="Klenk H.P."/>
            <person name="Kyrpides N.C."/>
        </authorList>
    </citation>
    <scope>NUCLEOTIDE SEQUENCE [LARGE SCALE GENOMIC DNA]</scope>
    <source>
        <strain evidence="14">ATCC 43054 / DSM 2088 / JCM 10308 / V24 S</strain>
    </source>
</reference>
<dbReference type="Pfam" id="PF01396">
    <property type="entry name" value="Zn_ribbon_Top1"/>
    <property type="match status" value="2"/>
</dbReference>
<dbReference type="InterPro" id="IPR003602">
    <property type="entry name" value="Topo_IA_DNA-bd_dom"/>
</dbReference>
<keyword evidence="6" id="KW-0460">Magnesium</keyword>
<dbReference type="PROSITE" id="PS00396">
    <property type="entry name" value="TOPO_IA_1"/>
    <property type="match status" value="1"/>
</dbReference>
<dbReference type="Gene3D" id="3.30.65.10">
    <property type="entry name" value="Bacterial Topoisomerase I, domain 1"/>
    <property type="match status" value="2"/>
</dbReference>
<comment type="similarity">
    <text evidence="2 10">Belongs to the type IA topoisomerase family.</text>
</comment>
<feature type="site" description="Interaction with DNA" evidence="10">
    <location>
        <position position="55"/>
    </location>
</feature>
<dbReference type="Proteomes" id="UP000002315">
    <property type="component" value="Chromosome"/>
</dbReference>
<dbReference type="GO" id="GO:0008270">
    <property type="term" value="F:zinc ion binding"/>
    <property type="evidence" value="ECO:0007669"/>
    <property type="project" value="UniProtKB-KW"/>
</dbReference>
<evidence type="ECO:0000256" key="3">
    <source>
        <dbReference type="ARBA" id="ARBA00022723"/>
    </source>
</evidence>
<comment type="caution">
    <text evidence="10">Lacks conserved residue(s) required for the propagation of feature annotation.</text>
</comment>
<dbReference type="PROSITE" id="PS50880">
    <property type="entry name" value="TOPRIM"/>
    <property type="match status" value="1"/>
</dbReference>
<dbReference type="InterPro" id="IPR003601">
    <property type="entry name" value="Topo_IA_2"/>
</dbReference>
<keyword evidence="14" id="KW-1185">Reference proteome</keyword>
<evidence type="ECO:0000256" key="1">
    <source>
        <dbReference type="ARBA" id="ARBA00000213"/>
    </source>
</evidence>
<dbReference type="EC" id="5.6.2.1" evidence="10"/>
<gene>
    <name evidence="10" type="primary">topA</name>
    <name evidence="13" type="ordered locus">Mfer_0178</name>
</gene>
<dbReference type="Gene3D" id="2.70.20.10">
    <property type="entry name" value="Topoisomerase I, domain 3"/>
    <property type="match status" value="1"/>
</dbReference>
<evidence type="ECO:0000256" key="5">
    <source>
        <dbReference type="ARBA" id="ARBA00022833"/>
    </source>
</evidence>
<dbReference type="InterPro" id="IPR013825">
    <property type="entry name" value="Topo_IA_cen_sub2"/>
</dbReference>
<feature type="active site" description="O-(5'-phospho-DNA)-tyrosine intermediate" evidence="10">
    <location>
        <position position="315"/>
    </location>
</feature>
<dbReference type="PANTHER" id="PTHR11390">
    <property type="entry name" value="PROKARYOTIC DNA TOPOISOMERASE"/>
    <property type="match status" value="1"/>
</dbReference>
<feature type="site" description="Interaction with DNA" evidence="10">
    <location>
        <position position="168"/>
    </location>
</feature>
<dbReference type="InterPro" id="IPR023405">
    <property type="entry name" value="Topo_IA_core_domain"/>
</dbReference>
<dbReference type="InterPro" id="IPR013497">
    <property type="entry name" value="Topo_IA_cen"/>
</dbReference>
<proteinExistence type="inferred from homology"/>
<dbReference type="STRING" id="523846.Mfer_0178"/>
<dbReference type="KEGG" id="mfv:Mfer_0178"/>
<evidence type="ECO:0000256" key="8">
    <source>
        <dbReference type="ARBA" id="ARBA00023125"/>
    </source>
</evidence>
<feature type="site" description="Interaction with DNA" evidence="10">
    <location>
        <position position="500"/>
    </location>
</feature>
<dbReference type="OrthoDB" id="30963at2157"/>
<dbReference type="InterPro" id="IPR006171">
    <property type="entry name" value="TOPRIM_dom"/>
</dbReference>
<dbReference type="InterPro" id="IPR013824">
    <property type="entry name" value="Topo_IA_cen_sub1"/>
</dbReference>
<dbReference type="PANTHER" id="PTHR11390:SF26">
    <property type="entry name" value="DNA TOPOISOMERASE 1"/>
    <property type="match status" value="1"/>
</dbReference>
<dbReference type="PROSITE" id="PS52039">
    <property type="entry name" value="TOPO_IA_2"/>
    <property type="match status" value="1"/>
</dbReference>
<dbReference type="GO" id="GO:0006281">
    <property type="term" value="P:DNA repair"/>
    <property type="evidence" value="ECO:0007669"/>
    <property type="project" value="TreeGrafter"/>
</dbReference>
<dbReference type="NCBIfam" id="TIGR01057">
    <property type="entry name" value="topA_arch"/>
    <property type="match status" value="1"/>
</dbReference>
<dbReference type="PRINTS" id="PR00417">
    <property type="entry name" value="PRTPISMRASEI"/>
</dbReference>
<evidence type="ECO:0000259" key="11">
    <source>
        <dbReference type="PROSITE" id="PS50880"/>
    </source>
</evidence>
<keyword evidence="9 10" id="KW-0413">Isomerase</keyword>
<evidence type="ECO:0000256" key="2">
    <source>
        <dbReference type="ARBA" id="ARBA00009446"/>
    </source>
</evidence>
<dbReference type="GO" id="GO:0003917">
    <property type="term" value="F:DNA topoisomerase type I (single strand cut, ATP-independent) activity"/>
    <property type="evidence" value="ECO:0007669"/>
    <property type="project" value="UniProtKB-UniRule"/>
</dbReference>
<comment type="subunit">
    <text evidence="10">Monomer.</text>
</comment>
<dbReference type="Gene3D" id="1.10.460.10">
    <property type="entry name" value="Topoisomerase I, domain 2"/>
    <property type="match status" value="1"/>
</dbReference>
<dbReference type="HOGENOM" id="CLU_002929_5_2_2"/>
<dbReference type="InterPro" id="IPR013498">
    <property type="entry name" value="Topo_IA_Znf"/>
</dbReference>
<dbReference type="InterPro" id="IPR028612">
    <property type="entry name" value="Topoisom_1_IA"/>
</dbReference>
<evidence type="ECO:0000256" key="4">
    <source>
        <dbReference type="ARBA" id="ARBA00022771"/>
    </source>
</evidence>
<dbReference type="HAMAP" id="MF_00952">
    <property type="entry name" value="Topoisom_1_prok"/>
    <property type="match status" value="1"/>
</dbReference>
<feature type="domain" description="Toprim" evidence="11">
    <location>
        <begin position="5"/>
        <end position="143"/>
    </location>
</feature>
<protein>
    <recommendedName>
        <fullName evidence="10">DNA topoisomerase 1</fullName>
        <ecNumber evidence="10">5.6.2.1</ecNumber>
    </recommendedName>
    <alternativeName>
        <fullName evidence="10">DNA topoisomerase I</fullName>
    </alternativeName>
</protein>
<dbReference type="CDD" id="cd00186">
    <property type="entry name" value="TOP1Ac"/>
    <property type="match status" value="1"/>
</dbReference>
<evidence type="ECO:0000313" key="14">
    <source>
        <dbReference type="Proteomes" id="UP000002315"/>
    </source>
</evidence>
<dbReference type="InterPro" id="IPR023406">
    <property type="entry name" value="Topo_IA_AS"/>
</dbReference>
<dbReference type="Gene3D" id="3.40.50.140">
    <property type="match status" value="1"/>
</dbReference>
<accession>E3GXE9</accession>
<feature type="region of interest" description="Interaction with DNA" evidence="10">
    <location>
        <begin position="198"/>
        <end position="203"/>
    </location>
</feature>
<dbReference type="EMBL" id="CP002278">
    <property type="protein sequence ID" value="ADP76981.1"/>
    <property type="molecule type" value="Genomic_DNA"/>
</dbReference>
<dbReference type="AlphaFoldDB" id="E3GXE9"/>
<dbReference type="InterPro" id="IPR005739">
    <property type="entry name" value="TopoI_arch"/>
</dbReference>
<dbReference type="GO" id="GO:0006265">
    <property type="term" value="P:DNA topological change"/>
    <property type="evidence" value="ECO:0007669"/>
    <property type="project" value="UniProtKB-UniRule"/>
</dbReference>
<dbReference type="Gene3D" id="1.10.290.10">
    <property type="entry name" value="Topoisomerase I, domain 4"/>
    <property type="match status" value="1"/>
</dbReference>
<dbReference type="SMART" id="SM00437">
    <property type="entry name" value="TOP1Ac"/>
    <property type="match status" value="1"/>
</dbReference>
<dbReference type="Pfam" id="PF01751">
    <property type="entry name" value="Toprim"/>
    <property type="match status" value="1"/>
</dbReference>
<dbReference type="GO" id="GO:0006310">
    <property type="term" value="P:DNA recombination"/>
    <property type="evidence" value="ECO:0007669"/>
    <property type="project" value="TreeGrafter"/>
</dbReference>
<dbReference type="SUPFAM" id="SSF57783">
    <property type="entry name" value="Zinc beta-ribbon"/>
    <property type="match status" value="1"/>
</dbReference>
<feature type="domain" description="Topo IA-type catalytic" evidence="12">
    <location>
        <begin position="158"/>
        <end position="566"/>
    </location>
</feature>